<accession>A0A8J3RYX6</accession>
<feature type="region of interest" description="Disordered" evidence="1">
    <location>
        <begin position="222"/>
        <end position="291"/>
    </location>
</feature>
<proteinExistence type="predicted"/>
<feature type="compositionally biased region" description="Pro residues" evidence="1">
    <location>
        <begin position="247"/>
        <end position="256"/>
    </location>
</feature>
<dbReference type="EMBL" id="BOOH01000062">
    <property type="protein sequence ID" value="GIH80668.1"/>
    <property type="molecule type" value="Genomic_DNA"/>
</dbReference>
<keyword evidence="2" id="KW-0472">Membrane</keyword>
<feature type="region of interest" description="Disordered" evidence="1">
    <location>
        <begin position="456"/>
        <end position="488"/>
    </location>
</feature>
<feature type="compositionally biased region" description="Low complexity" evidence="1">
    <location>
        <begin position="257"/>
        <end position="266"/>
    </location>
</feature>
<keyword evidence="2" id="KW-0812">Transmembrane</keyword>
<feature type="compositionally biased region" description="Gly residues" evidence="1">
    <location>
        <begin position="457"/>
        <end position="481"/>
    </location>
</feature>
<keyword evidence="4" id="KW-1185">Reference proteome</keyword>
<protein>
    <submittedName>
        <fullName evidence="3">Uncharacterized protein</fullName>
    </submittedName>
</protein>
<gene>
    <name evidence="3" type="ORF">Plo01_70970</name>
</gene>
<reference evidence="3 4" key="1">
    <citation type="submission" date="2021-01" db="EMBL/GenBank/DDBJ databases">
        <title>Whole genome shotgun sequence of Planobispora longispora NBRC 13918.</title>
        <authorList>
            <person name="Komaki H."/>
            <person name="Tamura T."/>
        </authorList>
    </citation>
    <scope>NUCLEOTIDE SEQUENCE [LARGE SCALE GENOMIC DNA]</scope>
    <source>
        <strain evidence="3 4">NBRC 13918</strain>
    </source>
</reference>
<dbReference type="RefSeq" id="WP_203895084.1">
    <property type="nucleotide sequence ID" value="NZ_BOOH01000062.1"/>
</dbReference>
<feature type="compositionally biased region" description="Low complexity" evidence="1">
    <location>
        <begin position="222"/>
        <end position="238"/>
    </location>
</feature>
<evidence type="ECO:0000313" key="4">
    <source>
        <dbReference type="Proteomes" id="UP000616724"/>
    </source>
</evidence>
<evidence type="ECO:0000256" key="1">
    <source>
        <dbReference type="SAM" id="MobiDB-lite"/>
    </source>
</evidence>
<feature type="transmembrane region" description="Helical" evidence="2">
    <location>
        <begin position="500"/>
        <end position="521"/>
    </location>
</feature>
<comment type="caution">
    <text evidence="3">The sequence shown here is derived from an EMBL/GenBank/DDBJ whole genome shotgun (WGS) entry which is preliminary data.</text>
</comment>
<feature type="region of interest" description="Disordered" evidence="1">
    <location>
        <begin position="370"/>
        <end position="433"/>
    </location>
</feature>
<dbReference type="Gene3D" id="1.20.140.160">
    <property type="match status" value="1"/>
</dbReference>
<feature type="region of interest" description="Disordered" evidence="1">
    <location>
        <begin position="301"/>
        <end position="320"/>
    </location>
</feature>
<keyword evidence="2" id="KW-1133">Transmembrane helix</keyword>
<feature type="compositionally biased region" description="Polar residues" evidence="1">
    <location>
        <begin position="416"/>
        <end position="426"/>
    </location>
</feature>
<dbReference type="Proteomes" id="UP000616724">
    <property type="component" value="Unassembled WGS sequence"/>
</dbReference>
<dbReference type="AlphaFoldDB" id="A0A8J3RYX6"/>
<sequence>MTPPLLTQRSRDELIADLYDRHAAGLFAYCRDQLGDPETAGATVLAVLTAVSSVEPPRAALYALARREFARRDVVYSPPLSGTSPGADPVTAFVERVLRDLRPHQREVLYLSGVREMDVVEMSWVLDVAADTADELTVSACQRFAQALTLALSSARVPARAEEAFGALAVAPIRDVLARAPWAVPPASLRAAVLASCGAGTAPAPRPASAAGASLQVRPLWPTAPAWPSSPAGTGAPAGHDLLSPRPAVPASPPPAAFDAFTPRDPSAFDAFTPRDPDAVSAHEATTEPMPKLRDAVLSALDEAAPPPRRPRLQRPRPRVEMPLSAPIPADILESNPPRLDYPPLDDLFRPLSKEQRAALAYTDKLVASAPRGTADGTPRKTADDAQATGTAPHGTAEAVTPSDAAGDSRVAGNLETASGPETTGASRAAGESETAGAFGVTGNLAAAGTSARSGVLGNGEGGEGEGLSGSGGPGAQAGGGIRRRDKPAKAKHGEHHYDWIWELIGFLICVAIALIVFFAVPSVSAP</sequence>
<organism evidence="3 4">
    <name type="scientific">Planobispora longispora</name>
    <dbReference type="NCBI Taxonomy" id="28887"/>
    <lineage>
        <taxon>Bacteria</taxon>
        <taxon>Bacillati</taxon>
        <taxon>Actinomycetota</taxon>
        <taxon>Actinomycetes</taxon>
        <taxon>Streptosporangiales</taxon>
        <taxon>Streptosporangiaceae</taxon>
        <taxon>Planobispora</taxon>
    </lineage>
</organism>
<evidence type="ECO:0000256" key="2">
    <source>
        <dbReference type="SAM" id="Phobius"/>
    </source>
</evidence>
<evidence type="ECO:0000313" key="3">
    <source>
        <dbReference type="EMBL" id="GIH80668.1"/>
    </source>
</evidence>
<name>A0A8J3RYX6_9ACTN</name>